<proteinExistence type="predicted"/>
<dbReference type="HOGENOM" id="CLU_078960_0_0_1"/>
<name>H2YKK1_CIOSA</name>
<evidence type="ECO:0000259" key="4">
    <source>
        <dbReference type="PROSITE" id="PS00022"/>
    </source>
</evidence>
<dbReference type="PROSITE" id="PS00022">
    <property type="entry name" value="EGF_1"/>
    <property type="match status" value="1"/>
</dbReference>
<evidence type="ECO:0000256" key="3">
    <source>
        <dbReference type="SAM" id="SignalP"/>
    </source>
</evidence>
<dbReference type="PANTHER" id="PTHR10036:SF25">
    <property type="entry name" value="HEP21 PROTEIN"/>
    <property type="match status" value="1"/>
</dbReference>
<keyword evidence="1 3" id="KW-0732">Signal</keyword>
<evidence type="ECO:0000313" key="6">
    <source>
        <dbReference type="Ensembl" id="ENSCSAVP00000005853.1"/>
    </source>
</evidence>
<protein>
    <recommendedName>
        <fullName evidence="4 5">EGF-like domain-containing protein</fullName>
    </recommendedName>
</protein>
<evidence type="ECO:0000313" key="7">
    <source>
        <dbReference type="Proteomes" id="UP000007875"/>
    </source>
</evidence>
<organism evidence="6 7">
    <name type="scientific">Ciona savignyi</name>
    <name type="common">Pacific transparent sea squirt</name>
    <dbReference type="NCBI Taxonomy" id="51511"/>
    <lineage>
        <taxon>Eukaryota</taxon>
        <taxon>Metazoa</taxon>
        <taxon>Chordata</taxon>
        <taxon>Tunicata</taxon>
        <taxon>Ascidiacea</taxon>
        <taxon>Phlebobranchia</taxon>
        <taxon>Cionidae</taxon>
        <taxon>Ciona</taxon>
    </lineage>
</organism>
<dbReference type="AlphaFoldDB" id="H2YKK1"/>
<keyword evidence="7" id="KW-1185">Reference proteome</keyword>
<evidence type="ECO:0000259" key="5">
    <source>
        <dbReference type="PROSITE" id="PS01186"/>
    </source>
</evidence>
<dbReference type="OMA" id="CISTVEY"/>
<feature type="signal peptide" evidence="3">
    <location>
        <begin position="1"/>
        <end position="17"/>
    </location>
</feature>
<dbReference type="Proteomes" id="UP000007875">
    <property type="component" value="Unassembled WGS sequence"/>
</dbReference>
<dbReference type="GeneTree" id="ENSGT00650000093597"/>
<sequence>MLQLLLLLAVVTSSTEGLNCRSCSQGAWTTLSTENNDCYNNAIMTPTTVCVAPQTYCLATFTIRDGQVSGVERGCADPATDYDTTTTTIPTGPDCTTSYSTISSSADTTTCFYPCSASDNCNSLSTLGLRTCTAGSNNCNSATNQGYCNFFTGSCVCNAGFSGNECQTAAAVAVTTRSCVQCNSVTDATCETMTTSTPCPANVASYKFCEASWSHTIDSTGAVIRSVITRGCSNVQQTPDRCRFSGLMDSRFVGHHEYTCTSTCESNGCNTFSPDGLITGSETKAVYCVVCEDKSGNGLCNSATART</sequence>
<dbReference type="PROSITE" id="PS01186">
    <property type="entry name" value="EGF_2"/>
    <property type="match status" value="1"/>
</dbReference>
<feature type="chain" id="PRO_5003578706" description="EGF-like domain-containing protein" evidence="3">
    <location>
        <begin position="18"/>
        <end position="307"/>
    </location>
</feature>
<dbReference type="Ensembl" id="ENSCSAVT00000005928.1">
    <property type="protein sequence ID" value="ENSCSAVP00000005853.1"/>
    <property type="gene ID" value="ENSCSAVG00000003493.1"/>
</dbReference>
<evidence type="ECO:0000256" key="2">
    <source>
        <dbReference type="ARBA" id="ARBA00023157"/>
    </source>
</evidence>
<reference evidence="6" key="3">
    <citation type="submission" date="2025-09" db="UniProtKB">
        <authorList>
            <consortium name="Ensembl"/>
        </authorList>
    </citation>
    <scope>IDENTIFICATION</scope>
</reference>
<accession>H2YKK1</accession>
<evidence type="ECO:0000256" key="1">
    <source>
        <dbReference type="ARBA" id="ARBA00022729"/>
    </source>
</evidence>
<keyword evidence="2" id="KW-1015">Disulfide bond</keyword>
<dbReference type="PANTHER" id="PTHR10036">
    <property type="entry name" value="CD59 GLYCOPROTEIN"/>
    <property type="match status" value="1"/>
</dbReference>
<feature type="domain" description="EGF-like" evidence="4 5">
    <location>
        <begin position="155"/>
        <end position="166"/>
    </location>
</feature>
<reference evidence="7" key="1">
    <citation type="submission" date="2003-08" db="EMBL/GenBank/DDBJ databases">
        <authorList>
            <person name="Birren B."/>
            <person name="Nusbaum C."/>
            <person name="Abebe A."/>
            <person name="Abouelleil A."/>
            <person name="Adekoya E."/>
            <person name="Ait-zahra M."/>
            <person name="Allen N."/>
            <person name="Allen T."/>
            <person name="An P."/>
            <person name="Anderson M."/>
            <person name="Anderson S."/>
            <person name="Arachchi H."/>
            <person name="Armbruster J."/>
            <person name="Bachantsang P."/>
            <person name="Baldwin J."/>
            <person name="Barry A."/>
            <person name="Bayul T."/>
            <person name="Blitshsteyn B."/>
            <person name="Bloom T."/>
            <person name="Blye J."/>
            <person name="Boguslavskiy L."/>
            <person name="Borowsky M."/>
            <person name="Boukhgalter B."/>
            <person name="Brunache A."/>
            <person name="Butler J."/>
            <person name="Calixte N."/>
            <person name="Calvo S."/>
            <person name="Camarata J."/>
            <person name="Campo K."/>
            <person name="Chang J."/>
            <person name="Cheshatsang Y."/>
            <person name="Citroen M."/>
            <person name="Collymore A."/>
            <person name="Considine T."/>
            <person name="Cook A."/>
            <person name="Cooke P."/>
            <person name="Corum B."/>
            <person name="Cuomo C."/>
            <person name="David R."/>
            <person name="Dawoe T."/>
            <person name="Degray S."/>
            <person name="Dodge S."/>
            <person name="Dooley K."/>
            <person name="Dorje P."/>
            <person name="Dorjee K."/>
            <person name="Dorris L."/>
            <person name="Duffey N."/>
            <person name="Dupes A."/>
            <person name="Elkins T."/>
            <person name="Engels R."/>
            <person name="Erickson J."/>
            <person name="Farina A."/>
            <person name="Faro S."/>
            <person name="Ferreira P."/>
            <person name="Fischer H."/>
            <person name="Fitzgerald M."/>
            <person name="Foley K."/>
            <person name="Gage D."/>
            <person name="Galagan J."/>
            <person name="Gearin G."/>
            <person name="Gnerre S."/>
            <person name="Gnirke A."/>
            <person name="Goyette A."/>
            <person name="Graham J."/>
            <person name="Grandbois E."/>
            <person name="Gyaltsen K."/>
            <person name="Hafez N."/>
            <person name="Hagopian D."/>
            <person name="Hagos B."/>
            <person name="Hall J."/>
            <person name="Hatcher B."/>
            <person name="Heller A."/>
            <person name="Higgins H."/>
            <person name="Honan T."/>
            <person name="Horn A."/>
            <person name="Houde N."/>
            <person name="Hughes L."/>
            <person name="Hulme W."/>
            <person name="Husby E."/>
            <person name="Iliev I."/>
            <person name="Jaffe D."/>
            <person name="Jones C."/>
            <person name="Kamal M."/>
            <person name="Kamat A."/>
            <person name="Kamvysselis M."/>
            <person name="Karlsson E."/>
            <person name="Kells C."/>
            <person name="Kieu A."/>
            <person name="Kisner P."/>
            <person name="Kodira C."/>
            <person name="Kulbokas E."/>
            <person name="Labutti K."/>
            <person name="Lama D."/>
            <person name="Landers T."/>
            <person name="Leger J."/>
            <person name="Levine S."/>
            <person name="Lewis D."/>
            <person name="Lewis T."/>
            <person name="Lindblad-toh K."/>
            <person name="Liu X."/>
            <person name="Lokyitsang T."/>
            <person name="Lokyitsang Y."/>
            <person name="Lucien O."/>
            <person name="Lui A."/>
            <person name="Ma L.J."/>
            <person name="Mabbitt R."/>
            <person name="Macdonald J."/>
            <person name="Maclean C."/>
            <person name="Major J."/>
            <person name="Manning J."/>
            <person name="Marabella R."/>
            <person name="Maru K."/>
            <person name="Matthews C."/>
            <person name="Mauceli E."/>
            <person name="Mccarthy M."/>
            <person name="Mcdonough S."/>
            <person name="Mcghee T."/>
            <person name="Meldrim J."/>
            <person name="Meneus L."/>
            <person name="Mesirov J."/>
            <person name="Mihalev A."/>
            <person name="Mihova T."/>
            <person name="Mikkelsen T."/>
            <person name="Mlenga V."/>
            <person name="Moru K."/>
            <person name="Mozes J."/>
            <person name="Mulrain L."/>
            <person name="Munson G."/>
            <person name="Naylor J."/>
            <person name="Newes C."/>
            <person name="Nguyen C."/>
            <person name="Nguyen N."/>
            <person name="Nguyen T."/>
            <person name="Nicol R."/>
            <person name="Nielsen C."/>
            <person name="Nizzari M."/>
            <person name="Norbu C."/>
            <person name="Norbu N."/>
            <person name="O'donnell P."/>
            <person name="Okoawo O."/>
            <person name="O'leary S."/>
            <person name="Omotosho B."/>
            <person name="O'neill K."/>
            <person name="Osman S."/>
            <person name="Parker S."/>
            <person name="Perrin D."/>
            <person name="Phunkhang P."/>
            <person name="Piqani B."/>
            <person name="Purcell S."/>
            <person name="Rachupka T."/>
            <person name="Ramasamy U."/>
            <person name="Rameau R."/>
            <person name="Ray V."/>
            <person name="Raymond C."/>
            <person name="Retta R."/>
            <person name="Richardson S."/>
            <person name="Rise C."/>
            <person name="Rodriguez J."/>
            <person name="Rogers J."/>
            <person name="Rogov P."/>
            <person name="Rutman M."/>
            <person name="Schupbach R."/>
            <person name="Seaman C."/>
            <person name="Settipalli S."/>
            <person name="Sharpe T."/>
            <person name="Sheridan J."/>
            <person name="Sherpa N."/>
            <person name="Shi J."/>
            <person name="Smirnov S."/>
            <person name="Smith C."/>
            <person name="Sougnez C."/>
            <person name="Spencer B."/>
            <person name="Stalker J."/>
            <person name="Stange-thomann N."/>
            <person name="Stavropoulos S."/>
            <person name="Stetson K."/>
            <person name="Stone C."/>
            <person name="Stone S."/>
            <person name="Stubbs M."/>
            <person name="Talamas J."/>
            <person name="Tchuinga P."/>
            <person name="Tenzing P."/>
            <person name="Tesfaye S."/>
            <person name="Theodore J."/>
            <person name="Thoulutsang Y."/>
            <person name="Topham K."/>
            <person name="Towey S."/>
            <person name="Tsamla T."/>
            <person name="Tsomo N."/>
            <person name="Vallee D."/>
            <person name="Vassiliev H."/>
            <person name="Venkataraman V."/>
            <person name="Vinson J."/>
            <person name="Vo A."/>
            <person name="Wade C."/>
            <person name="Wang S."/>
            <person name="Wangchuk T."/>
            <person name="Wangdi T."/>
            <person name="Whittaker C."/>
            <person name="Wilkinson J."/>
            <person name="Wu Y."/>
            <person name="Wyman D."/>
            <person name="Yadav S."/>
            <person name="Yang S."/>
            <person name="Yang X."/>
            <person name="Yeager S."/>
            <person name="Yee E."/>
            <person name="Young G."/>
            <person name="Zainoun J."/>
            <person name="Zembeck L."/>
            <person name="Zimmer A."/>
            <person name="Zody M."/>
            <person name="Lander E."/>
        </authorList>
    </citation>
    <scope>NUCLEOTIDE SEQUENCE [LARGE SCALE GENOMIC DNA]</scope>
</reference>
<dbReference type="InterPro" id="IPR000742">
    <property type="entry name" value="EGF"/>
</dbReference>
<reference evidence="6" key="2">
    <citation type="submission" date="2025-08" db="UniProtKB">
        <authorList>
            <consortium name="Ensembl"/>
        </authorList>
    </citation>
    <scope>IDENTIFICATION</scope>
</reference>
<dbReference type="InParanoid" id="H2YKK1"/>